<protein>
    <submittedName>
        <fullName evidence="2">Uncharacterized protein</fullName>
    </submittedName>
</protein>
<proteinExistence type="predicted"/>
<evidence type="ECO:0000313" key="2">
    <source>
        <dbReference type="EMBL" id="VDM47643.1"/>
    </source>
</evidence>
<feature type="transmembrane region" description="Helical" evidence="1">
    <location>
        <begin position="110"/>
        <end position="130"/>
    </location>
</feature>
<organism evidence="2">
    <name type="scientific">Toxocara canis</name>
    <name type="common">Canine roundworm</name>
    <dbReference type="NCBI Taxonomy" id="6265"/>
    <lineage>
        <taxon>Eukaryota</taxon>
        <taxon>Metazoa</taxon>
        <taxon>Ecdysozoa</taxon>
        <taxon>Nematoda</taxon>
        <taxon>Chromadorea</taxon>
        <taxon>Rhabditida</taxon>
        <taxon>Spirurina</taxon>
        <taxon>Ascaridomorpha</taxon>
        <taxon>Ascaridoidea</taxon>
        <taxon>Toxocaridae</taxon>
        <taxon>Toxocara</taxon>
    </lineage>
</organism>
<keyword evidence="1" id="KW-1133">Transmembrane helix</keyword>
<name>A0A3P7GR35_TOXCA</name>
<gene>
    <name evidence="2" type="ORF">TCNE_LOCUS16322</name>
</gene>
<reference evidence="2" key="1">
    <citation type="submission" date="2018-11" db="EMBL/GenBank/DDBJ databases">
        <authorList>
            <consortium name="Pathogen Informatics"/>
        </authorList>
    </citation>
    <scope>NUCLEOTIDE SEQUENCE [LARGE SCALE GENOMIC DNA]</scope>
</reference>
<sequence>MVDLRPDLLTWRCTMLNPDPQKWNMETAECSCDRDWRSTCRLYRMVYSACIKRSAQRTVRRGSPYTCHRHRGCYGHQCASVYRAIQQCSCLSKDANTHCGAPLDHPQYRIFTLLLFHNIALLSLLILRVLSALIEQ</sequence>
<keyword evidence="1" id="KW-0472">Membrane</keyword>
<keyword evidence="1" id="KW-0812">Transmembrane</keyword>
<dbReference type="EMBL" id="UYWY01023498">
    <property type="protein sequence ID" value="VDM47643.1"/>
    <property type="molecule type" value="Genomic_DNA"/>
</dbReference>
<dbReference type="AlphaFoldDB" id="A0A3P7GR35"/>
<accession>A0A3P7GR35</accession>
<evidence type="ECO:0000256" key="1">
    <source>
        <dbReference type="SAM" id="Phobius"/>
    </source>
</evidence>